<dbReference type="Proteomes" id="UP000485058">
    <property type="component" value="Unassembled WGS sequence"/>
</dbReference>
<evidence type="ECO:0000313" key="2">
    <source>
        <dbReference type="Proteomes" id="UP000485058"/>
    </source>
</evidence>
<keyword evidence="2" id="KW-1185">Reference proteome</keyword>
<sequence>MDIISAPLRLPALRLDGDLMHPPARPLRSDGVTQAIEAAHAMRYLVTGQVLRQWEWELSKGQLKHDSGLTKAKQDTARWSTAIQPQLQQLATATPAGTTLDGHHAHILALKATWAALWEEYLKPRWRRQRLGLHHAQDRVIEAFCKKVLRQHYHQERGVAVFLGAGRSSQGGWKANAVRELVRGCCASLEPAAF</sequence>
<dbReference type="EMBL" id="BLLF01003920">
    <property type="protein sequence ID" value="GFH28530.1"/>
    <property type="molecule type" value="Genomic_DNA"/>
</dbReference>
<evidence type="ECO:0000313" key="1">
    <source>
        <dbReference type="EMBL" id="GFH28530.1"/>
    </source>
</evidence>
<accession>A0A6A0A7E2</accession>
<name>A0A6A0A7E2_HAELA</name>
<gene>
    <name evidence="1" type="ORF">HaLaN_27037</name>
</gene>
<reference evidence="1 2" key="1">
    <citation type="submission" date="2020-02" db="EMBL/GenBank/DDBJ databases">
        <title>Draft genome sequence of Haematococcus lacustris strain NIES-144.</title>
        <authorList>
            <person name="Morimoto D."/>
            <person name="Nakagawa S."/>
            <person name="Yoshida T."/>
            <person name="Sawayama S."/>
        </authorList>
    </citation>
    <scope>NUCLEOTIDE SEQUENCE [LARGE SCALE GENOMIC DNA]</scope>
    <source>
        <strain evidence="1 2">NIES-144</strain>
    </source>
</reference>
<proteinExistence type="predicted"/>
<comment type="caution">
    <text evidence="1">The sequence shown here is derived from an EMBL/GenBank/DDBJ whole genome shotgun (WGS) entry which is preliminary data.</text>
</comment>
<dbReference type="AlphaFoldDB" id="A0A6A0A7E2"/>
<protein>
    <submittedName>
        <fullName evidence="1">Uncharacterized protein</fullName>
    </submittedName>
</protein>
<organism evidence="1 2">
    <name type="scientific">Haematococcus lacustris</name>
    <name type="common">Green alga</name>
    <name type="synonym">Haematococcus pluvialis</name>
    <dbReference type="NCBI Taxonomy" id="44745"/>
    <lineage>
        <taxon>Eukaryota</taxon>
        <taxon>Viridiplantae</taxon>
        <taxon>Chlorophyta</taxon>
        <taxon>core chlorophytes</taxon>
        <taxon>Chlorophyceae</taxon>
        <taxon>CS clade</taxon>
        <taxon>Chlamydomonadales</taxon>
        <taxon>Haematococcaceae</taxon>
        <taxon>Haematococcus</taxon>
    </lineage>
</organism>